<dbReference type="InterPro" id="IPR021321">
    <property type="entry name" value="DUF2922"/>
</dbReference>
<dbReference type="AlphaFoldDB" id="A0A6G8AL04"/>
<proteinExistence type="predicted"/>
<gene>
    <name evidence="1" type="ORF">G7081_00335</name>
</gene>
<accession>A0A6G8AL04</accession>
<dbReference type="EMBL" id="CP049886">
    <property type="protein sequence ID" value="QIL45642.1"/>
    <property type="molecule type" value="Genomic_DNA"/>
</dbReference>
<organism evidence="1 2">
    <name type="scientific">Vagococcus coleopterorum</name>
    <dbReference type="NCBI Taxonomy" id="2714946"/>
    <lineage>
        <taxon>Bacteria</taxon>
        <taxon>Bacillati</taxon>
        <taxon>Bacillota</taxon>
        <taxon>Bacilli</taxon>
        <taxon>Lactobacillales</taxon>
        <taxon>Enterococcaceae</taxon>
        <taxon>Vagococcus</taxon>
    </lineage>
</organism>
<dbReference type="Proteomes" id="UP000500890">
    <property type="component" value="Chromosome"/>
</dbReference>
<evidence type="ECO:0000313" key="2">
    <source>
        <dbReference type="Proteomes" id="UP000500890"/>
    </source>
</evidence>
<protein>
    <submittedName>
        <fullName evidence="1">DUF2922 domain-containing protein</fullName>
    </submittedName>
</protein>
<sequence length="71" mass="8125">MIKKLHLEFLDANGVISTLSPTIAREDLTAKEITTFMSALIELKLFKHKGYDKYTEIHGAYYTETSTIELM</sequence>
<reference evidence="1 2" key="1">
    <citation type="submission" date="2020-03" db="EMBL/GenBank/DDBJ databases">
        <title>Vagococcus sp. nov., isolated from beetles.</title>
        <authorList>
            <person name="Hyun D.-W."/>
            <person name="Bae J.-W."/>
        </authorList>
    </citation>
    <scope>NUCLEOTIDE SEQUENCE [LARGE SCALE GENOMIC DNA]</scope>
    <source>
        <strain evidence="1 2">HDW17A</strain>
    </source>
</reference>
<dbReference type="RefSeq" id="WP_166006343.1">
    <property type="nucleotide sequence ID" value="NZ_CP049886.1"/>
</dbReference>
<dbReference type="Pfam" id="PF11148">
    <property type="entry name" value="DUF2922"/>
    <property type="match status" value="1"/>
</dbReference>
<evidence type="ECO:0000313" key="1">
    <source>
        <dbReference type="EMBL" id="QIL45642.1"/>
    </source>
</evidence>
<keyword evidence="2" id="KW-1185">Reference proteome</keyword>
<dbReference type="KEGG" id="vah:G7081_00335"/>
<name>A0A6G8AL04_9ENTE</name>